<dbReference type="AlphaFoldDB" id="A0A9D4MS43"/>
<reference evidence="1" key="1">
    <citation type="journal article" date="2019" name="bioRxiv">
        <title>The Genome of the Zebra Mussel, Dreissena polymorpha: A Resource for Invasive Species Research.</title>
        <authorList>
            <person name="McCartney M.A."/>
            <person name="Auch B."/>
            <person name="Kono T."/>
            <person name="Mallez S."/>
            <person name="Zhang Y."/>
            <person name="Obille A."/>
            <person name="Becker A."/>
            <person name="Abrahante J.E."/>
            <person name="Garbe J."/>
            <person name="Badalamenti J.P."/>
            <person name="Herman A."/>
            <person name="Mangelson H."/>
            <person name="Liachko I."/>
            <person name="Sullivan S."/>
            <person name="Sone E.D."/>
            <person name="Koren S."/>
            <person name="Silverstein K.A.T."/>
            <person name="Beckman K.B."/>
            <person name="Gohl D.M."/>
        </authorList>
    </citation>
    <scope>NUCLEOTIDE SEQUENCE</scope>
    <source>
        <strain evidence="1">Duluth1</strain>
        <tissue evidence="1">Whole animal</tissue>
    </source>
</reference>
<accession>A0A9D4MS43</accession>
<dbReference type="Proteomes" id="UP000828390">
    <property type="component" value="Unassembled WGS sequence"/>
</dbReference>
<dbReference type="EMBL" id="JAIWYP010000001">
    <property type="protein sequence ID" value="KAH3882603.1"/>
    <property type="molecule type" value="Genomic_DNA"/>
</dbReference>
<organism evidence="1 2">
    <name type="scientific">Dreissena polymorpha</name>
    <name type="common">Zebra mussel</name>
    <name type="synonym">Mytilus polymorpha</name>
    <dbReference type="NCBI Taxonomy" id="45954"/>
    <lineage>
        <taxon>Eukaryota</taxon>
        <taxon>Metazoa</taxon>
        <taxon>Spiralia</taxon>
        <taxon>Lophotrochozoa</taxon>
        <taxon>Mollusca</taxon>
        <taxon>Bivalvia</taxon>
        <taxon>Autobranchia</taxon>
        <taxon>Heteroconchia</taxon>
        <taxon>Euheterodonta</taxon>
        <taxon>Imparidentia</taxon>
        <taxon>Neoheterodontei</taxon>
        <taxon>Myida</taxon>
        <taxon>Dreissenoidea</taxon>
        <taxon>Dreissenidae</taxon>
        <taxon>Dreissena</taxon>
    </lineage>
</organism>
<comment type="caution">
    <text evidence="1">The sequence shown here is derived from an EMBL/GenBank/DDBJ whole genome shotgun (WGS) entry which is preliminary data.</text>
</comment>
<reference evidence="1" key="2">
    <citation type="submission" date="2020-11" db="EMBL/GenBank/DDBJ databases">
        <authorList>
            <person name="McCartney M.A."/>
            <person name="Auch B."/>
            <person name="Kono T."/>
            <person name="Mallez S."/>
            <person name="Becker A."/>
            <person name="Gohl D.M."/>
            <person name="Silverstein K.A.T."/>
            <person name="Koren S."/>
            <person name="Bechman K.B."/>
            <person name="Herman A."/>
            <person name="Abrahante J.E."/>
            <person name="Garbe J."/>
        </authorList>
    </citation>
    <scope>NUCLEOTIDE SEQUENCE</scope>
    <source>
        <strain evidence="1">Duluth1</strain>
        <tissue evidence="1">Whole animal</tissue>
    </source>
</reference>
<evidence type="ECO:0000313" key="1">
    <source>
        <dbReference type="EMBL" id="KAH3882603.1"/>
    </source>
</evidence>
<protein>
    <submittedName>
        <fullName evidence="1">Uncharacterized protein</fullName>
    </submittedName>
</protein>
<gene>
    <name evidence="1" type="ORF">DPMN_006545</name>
</gene>
<keyword evidence="2" id="KW-1185">Reference proteome</keyword>
<evidence type="ECO:0000313" key="2">
    <source>
        <dbReference type="Proteomes" id="UP000828390"/>
    </source>
</evidence>
<sequence>MATSSRYRIISLINLRSKVMLGIPINRLQRTADECWQKSRLDYELDRAQWSQSSTA</sequence>
<proteinExistence type="predicted"/>
<name>A0A9D4MS43_DREPO</name>